<dbReference type="InterPro" id="IPR050446">
    <property type="entry name" value="FAD-oxidoreductase/Apoptosis"/>
</dbReference>
<evidence type="ECO:0000256" key="2">
    <source>
        <dbReference type="ARBA" id="ARBA00022630"/>
    </source>
</evidence>
<dbReference type="InterPro" id="IPR016156">
    <property type="entry name" value="FAD/NAD-linked_Rdtase_dimer_sf"/>
</dbReference>
<evidence type="ECO:0000313" key="8">
    <source>
        <dbReference type="Proteomes" id="UP000787472"/>
    </source>
</evidence>
<gene>
    <name evidence="7" type="ORF">G8770_04565</name>
</gene>
<evidence type="ECO:0000256" key="1">
    <source>
        <dbReference type="ARBA" id="ARBA00001974"/>
    </source>
</evidence>
<evidence type="ECO:0000313" key="7">
    <source>
        <dbReference type="EMBL" id="NHO64811.1"/>
    </source>
</evidence>
<dbReference type="InterPro" id="IPR023753">
    <property type="entry name" value="FAD/NAD-binding_dom"/>
</dbReference>
<keyword evidence="8" id="KW-1185">Reference proteome</keyword>
<comment type="cofactor">
    <cofactor evidence="1">
        <name>FAD</name>
        <dbReference type="ChEBI" id="CHEBI:57692"/>
    </cofactor>
</comment>
<name>A0A9E5JUI8_9GAMM</name>
<feature type="domain" description="Reductase C-terminal" evidence="6">
    <location>
        <begin position="321"/>
        <end position="405"/>
    </location>
</feature>
<accession>A0A9E5JUI8</accession>
<dbReference type="RefSeq" id="WP_167182251.1">
    <property type="nucleotide sequence ID" value="NZ_JAAONZ010000002.1"/>
</dbReference>
<feature type="domain" description="FAD/NAD(P)-binding" evidence="5">
    <location>
        <begin position="4"/>
        <end position="302"/>
    </location>
</feature>
<dbReference type="InterPro" id="IPR028202">
    <property type="entry name" value="Reductase_C"/>
</dbReference>
<dbReference type="EMBL" id="JAAONZ010000002">
    <property type="protein sequence ID" value="NHO64811.1"/>
    <property type="molecule type" value="Genomic_DNA"/>
</dbReference>
<dbReference type="Proteomes" id="UP000787472">
    <property type="component" value="Unassembled WGS sequence"/>
</dbReference>
<evidence type="ECO:0000259" key="6">
    <source>
        <dbReference type="Pfam" id="PF14759"/>
    </source>
</evidence>
<dbReference type="PANTHER" id="PTHR43557">
    <property type="entry name" value="APOPTOSIS-INDUCING FACTOR 1"/>
    <property type="match status" value="1"/>
</dbReference>
<dbReference type="Pfam" id="PF14759">
    <property type="entry name" value="Reductase_C"/>
    <property type="match status" value="1"/>
</dbReference>
<dbReference type="PRINTS" id="PR00368">
    <property type="entry name" value="FADPNR"/>
</dbReference>
<dbReference type="GO" id="GO:0005737">
    <property type="term" value="C:cytoplasm"/>
    <property type="evidence" value="ECO:0007669"/>
    <property type="project" value="TreeGrafter"/>
</dbReference>
<protein>
    <submittedName>
        <fullName evidence="7">FAD-dependent oxidoreductase</fullName>
    </submittedName>
</protein>
<keyword evidence="4" id="KW-0560">Oxidoreductase</keyword>
<dbReference type="SUPFAM" id="SSF51905">
    <property type="entry name" value="FAD/NAD(P)-binding domain"/>
    <property type="match status" value="2"/>
</dbReference>
<reference evidence="7" key="1">
    <citation type="submission" date="2020-03" db="EMBL/GenBank/DDBJ databases">
        <authorList>
            <person name="Guo F."/>
        </authorList>
    </citation>
    <scope>NUCLEOTIDE SEQUENCE</scope>
    <source>
        <strain evidence="7">JCM 30134</strain>
    </source>
</reference>
<dbReference type="GO" id="GO:0016651">
    <property type="term" value="F:oxidoreductase activity, acting on NAD(P)H"/>
    <property type="evidence" value="ECO:0007669"/>
    <property type="project" value="TreeGrafter"/>
</dbReference>
<organism evidence="7 8">
    <name type="scientific">Pseudomaricurvus hydrocarbonicus</name>
    <dbReference type="NCBI Taxonomy" id="1470433"/>
    <lineage>
        <taxon>Bacteria</taxon>
        <taxon>Pseudomonadati</taxon>
        <taxon>Pseudomonadota</taxon>
        <taxon>Gammaproteobacteria</taxon>
        <taxon>Cellvibrionales</taxon>
        <taxon>Cellvibrionaceae</taxon>
        <taxon>Pseudomaricurvus</taxon>
    </lineage>
</organism>
<evidence type="ECO:0000256" key="3">
    <source>
        <dbReference type="ARBA" id="ARBA00022827"/>
    </source>
</evidence>
<dbReference type="InterPro" id="IPR036188">
    <property type="entry name" value="FAD/NAD-bd_sf"/>
</dbReference>
<dbReference type="PRINTS" id="PR00411">
    <property type="entry name" value="PNDRDTASEI"/>
</dbReference>
<proteinExistence type="predicted"/>
<dbReference type="AlphaFoldDB" id="A0A9E5JUI8"/>
<dbReference type="Gene3D" id="3.30.390.30">
    <property type="match status" value="1"/>
</dbReference>
<keyword evidence="2" id="KW-0285">Flavoprotein</keyword>
<dbReference type="PANTHER" id="PTHR43557:SF2">
    <property type="entry name" value="RIESKE DOMAIN-CONTAINING PROTEIN-RELATED"/>
    <property type="match status" value="1"/>
</dbReference>
<dbReference type="SUPFAM" id="SSF55424">
    <property type="entry name" value="FAD/NAD-linked reductases, dimerisation (C-terminal) domain"/>
    <property type="match status" value="1"/>
</dbReference>
<evidence type="ECO:0000259" key="5">
    <source>
        <dbReference type="Pfam" id="PF07992"/>
    </source>
</evidence>
<sequence length="408" mass="43908">MSKTCIIIGASHAAAQLAPSLRQEGWDGKILVIGDEPYMPYHRPPLSKAVLSGEKDADDLLIRAQALYDKNDIEFKLGTRVANINRAHKSLTLTNGEVLNYDKLALCTGSRVRTVSLPGVELEGIHYLRDLKDVHDIQKDVGEGKNAVIVGGGYIGLETAASLKKMGMNVTVLEMAPRVLARVTAPELSEFYTRVHSDEGVVIKTGIAVSGFDGSNGHVEKVTCGDGTAFDADLVVIGVGIVPNVELAEAAGLTVENGIVVDECARTNDPDIVAAGDCANHPNELYNERMRLESVPNATEQAKAAAASICGKEKPYQALPWFWSDQFDLKLQIAGLSQGYDQVVIRGDKDNSRSFVAFYLKEGKLISADCVNRPQEFMISKRLIAGGAAVEPARLADESIPPKELVPA</sequence>
<keyword evidence="3" id="KW-0274">FAD</keyword>
<evidence type="ECO:0000256" key="4">
    <source>
        <dbReference type="ARBA" id="ARBA00023002"/>
    </source>
</evidence>
<dbReference type="Pfam" id="PF07992">
    <property type="entry name" value="Pyr_redox_2"/>
    <property type="match status" value="1"/>
</dbReference>
<comment type="caution">
    <text evidence="7">The sequence shown here is derived from an EMBL/GenBank/DDBJ whole genome shotgun (WGS) entry which is preliminary data.</text>
</comment>
<dbReference type="Gene3D" id="3.50.50.60">
    <property type="entry name" value="FAD/NAD(P)-binding domain"/>
    <property type="match status" value="2"/>
</dbReference>